<dbReference type="PANTHER" id="PTHR43792:SF1">
    <property type="entry name" value="N-ACETYLTRANSFERASE DOMAIN-CONTAINING PROTEIN"/>
    <property type="match status" value="1"/>
</dbReference>
<dbReference type="SUPFAM" id="SSF55729">
    <property type="entry name" value="Acyl-CoA N-acyltransferases (Nat)"/>
    <property type="match status" value="1"/>
</dbReference>
<dbReference type="InterPro" id="IPR051531">
    <property type="entry name" value="N-acetyltransferase"/>
</dbReference>
<name>A0ABW3JT28_9FLAO</name>
<dbReference type="PANTHER" id="PTHR43792">
    <property type="entry name" value="GNAT FAMILY, PUTATIVE (AFU_ORTHOLOGUE AFUA_3G00765)-RELATED-RELATED"/>
    <property type="match status" value="1"/>
</dbReference>
<keyword evidence="2" id="KW-0012">Acyltransferase</keyword>
<dbReference type="Proteomes" id="UP001597062">
    <property type="component" value="Unassembled WGS sequence"/>
</dbReference>
<evidence type="ECO:0000259" key="1">
    <source>
        <dbReference type="PROSITE" id="PS51186"/>
    </source>
</evidence>
<dbReference type="Pfam" id="PF13302">
    <property type="entry name" value="Acetyltransf_3"/>
    <property type="match status" value="1"/>
</dbReference>
<dbReference type="EMBL" id="JBHTJR010000030">
    <property type="protein sequence ID" value="MFD0992748.1"/>
    <property type="molecule type" value="Genomic_DNA"/>
</dbReference>
<dbReference type="EC" id="2.3.-.-" evidence="2"/>
<dbReference type="InterPro" id="IPR016181">
    <property type="entry name" value="Acyl_CoA_acyltransferase"/>
</dbReference>
<reference evidence="3" key="1">
    <citation type="journal article" date="2019" name="Int. J. Syst. Evol. Microbiol.">
        <title>The Global Catalogue of Microorganisms (GCM) 10K type strain sequencing project: providing services to taxonomists for standard genome sequencing and annotation.</title>
        <authorList>
            <consortium name="The Broad Institute Genomics Platform"/>
            <consortium name="The Broad Institute Genome Sequencing Center for Infectious Disease"/>
            <person name="Wu L."/>
            <person name="Ma J."/>
        </authorList>
    </citation>
    <scope>NUCLEOTIDE SEQUENCE [LARGE SCALE GENOMIC DNA]</scope>
    <source>
        <strain evidence="3">CCUG 60527</strain>
    </source>
</reference>
<dbReference type="PROSITE" id="PS51186">
    <property type="entry name" value="GNAT"/>
    <property type="match status" value="1"/>
</dbReference>
<evidence type="ECO:0000313" key="2">
    <source>
        <dbReference type="EMBL" id="MFD0992748.1"/>
    </source>
</evidence>
<keyword evidence="3" id="KW-1185">Reference proteome</keyword>
<proteinExistence type="predicted"/>
<keyword evidence="2" id="KW-0808">Transferase</keyword>
<dbReference type="InterPro" id="IPR000182">
    <property type="entry name" value="GNAT_dom"/>
</dbReference>
<gene>
    <name evidence="2" type="ORF">ACFQ1U_05995</name>
</gene>
<dbReference type="Gene3D" id="3.40.630.30">
    <property type="match status" value="1"/>
</dbReference>
<evidence type="ECO:0000313" key="3">
    <source>
        <dbReference type="Proteomes" id="UP001597062"/>
    </source>
</evidence>
<sequence>MNMKVYETERLFLRFTTVDDAPFIYKLLNSPKWIQFIGDRNIKTVNDAVNYINKRMLSQLEKLGHSNFTVIRKSDNVKIGSCGLYDREGIDGLDIGFAFLPDYEGKGYAFEAANFIKNLGFKEFNVDQLSAITLEENISSQKLLKKLGLTFERYIKIPNDDEELMLFKL</sequence>
<accession>A0ABW3JT28</accession>
<organism evidence="2 3">
    <name type="scientific">Tenacibaculum geojense</name>
    <dbReference type="NCBI Taxonomy" id="915352"/>
    <lineage>
        <taxon>Bacteria</taxon>
        <taxon>Pseudomonadati</taxon>
        <taxon>Bacteroidota</taxon>
        <taxon>Flavobacteriia</taxon>
        <taxon>Flavobacteriales</taxon>
        <taxon>Flavobacteriaceae</taxon>
        <taxon>Tenacibaculum</taxon>
    </lineage>
</organism>
<comment type="caution">
    <text evidence="2">The sequence shown here is derived from an EMBL/GenBank/DDBJ whole genome shotgun (WGS) entry which is preliminary data.</text>
</comment>
<dbReference type="RefSeq" id="WP_386106340.1">
    <property type="nucleotide sequence ID" value="NZ_JBHTJR010000030.1"/>
</dbReference>
<dbReference type="GO" id="GO:0016746">
    <property type="term" value="F:acyltransferase activity"/>
    <property type="evidence" value="ECO:0007669"/>
    <property type="project" value="UniProtKB-KW"/>
</dbReference>
<protein>
    <submittedName>
        <fullName evidence="2">GNAT family N-acetyltransferase</fullName>
        <ecNumber evidence="2">2.3.-.-</ecNumber>
    </submittedName>
</protein>
<feature type="domain" description="N-acetyltransferase" evidence="1">
    <location>
        <begin position="11"/>
        <end position="169"/>
    </location>
</feature>